<dbReference type="EMBL" id="JAKWBI020000005">
    <property type="protein sequence ID" value="KAJ2907072.1"/>
    <property type="molecule type" value="Genomic_DNA"/>
</dbReference>
<reference evidence="1" key="1">
    <citation type="submission" date="2022-07" db="EMBL/GenBank/DDBJ databases">
        <title>Draft genome sequence of Zalerion maritima ATCC 34329, a (micro)plastics degrading marine fungus.</title>
        <authorList>
            <person name="Paco A."/>
            <person name="Goncalves M.F.M."/>
            <person name="Rocha-Santos T.A.P."/>
            <person name="Alves A."/>
        </authorList>
    </citation>
    <scope>NUCLEOTIDE SEQUENCE</scope>
    <source>
        <strain evidence="1">ATCC 34329</strain>
    </source>
</reference>
<gene>
    <name evidence="1" type="ORF">MKZ38_008640</name>
</gene>
<sequence length="89" mass="9746">MPTISPTLDRHWGWRLELQDWFDVSIMASQRTTDVLMTKVAAVQVQQASCDLSSTPNLGMNVFIQGTHWLGSLAEPSIGVSLLVGEMSG</sequence>
<comment type="caution">
    <text evidence="1">The sequence shown here is derived from an EMBL/GenBank/DDBJ whole genome shotgun (WGS) entry which is preliminary data.</text>
</comment>
<dbReference type="AlphaFoldDB" id="A0AAD5WYJ4"/>
<dbReference type="Proteomes" id="UP001201980">
    <property type="component" value="Unassembled WGS sequence"/>
</dbReference>
<name>A0AAD5WYJ4_9PEZI</name>
<protein>
    <submittedName>
        <fullName evidence="1">Uncharacterized protein</fullName>
    </submittedName>
</protein>
<keyword evidence="2" id="KW-1185">Reference proteome</keyword>
<organism evidence="1 2">
    <name type="scientific">Zalerion maritima</name>
    <dbReference type="NCBI Taxonomy" id="339359"/>
    <lineage>
        <taxon>Eukaryota</taxon>
        <taxon>Fungi</taxon>
        <taxon>Dikarya</taxon>
        <taxon>Ascomycota</taxon>
        <taxon>Pezizomycotina</taxon>
        <taxon>Sordariomycetes</taxon>
        <taxon>Lulworthiomycetidae</taxon>
        <taxon>Lulworthiales</taxon>
        <taxon>Lulworthiaceae</taxon>
        <taxon>Zalerion</taxon>
    </lineage>
</organism>
<proteinExistence type="predicted"/>
<accession>A0AAD5WYJ4</accession>
<evidence type="ECO:0000313" key="2">
    <source>
        <dbReference type="Proteomes" id="UP001201980"/>
    </source>
</evidence>
<evidence type="ECO:0000313" key="1">
    <source>
        <dbReference type="EMBL" id="KAJ2907072.1"/>
    </source>
</evidence>